<accession>A0A183FWV5</accession>
<feature type="region of interest" description="Disordered" evidence="1">
    <location>
        <begin position="93"/>
        <end position="136"/>
    </location>
</feature>
<sequence>MEPHNDGVTEYTKTAQAKTPTHKMQGDDGQMDDDGTKALSQRVYSKMVDVQTKDFLVARSSIEAADADEATADAAVVATAGEDEDLQLAIYPKPSPAAPAQESARQPTSALPQGRSSRTDHRAEQTNSQEQLEREQDKVRYRILLDAIRGQFQGTGSPNNPFNPKDTGTVEELTASQVRTVFDYIVSNNVLRDLLKHLEFPPRETTQVRTEDHEAAAQIIHSLRLTLNAATETTHSFHNIAVLLGRGSPLRYSYTILMGWIHELTYQITSINVQREQLTELLLPRLLTPSSQQDYFRNTLQLFNITEGLFRESLQYVFAVTAHAASMITVLQAYQMLQALHYRVTPHIEEDPDYTYLMQANTPETLDPGSYLEKLRWWRENYSDALMIHNTRGYLRTHEVNRMLQEQQGQQSATTAHTTIFTPSTSDPSPSSHGAINIRFRVFRSIRLGRIYNVCSAASCLPAVCTTPADAYDSDRWTPRSTKTTSPTATDKTYVAGPQVSRNRPS</sequence>
<feature type="compositionally biased region" description="Low complexity" evidence="1">
    <location>
        <begin position="479"/>
        <end position="493"/>
    </location>
</feature>
<reference evidence="2 3" key="1">
    <citation type="submission" date="2018-11" db="EMBL/GenBank/DDBJ databases">
        <authorList>
            <consortium name="Pathogen Informatics"/>
        </authorList>
    </citation>
    <scope>NUCLEOTIDE SEQUENCE [LARGE SCALE GENOMIC DNA]</scope>
</reference>
<dbReference type="WBParaSite" id="HPBE_0001296601-mRNA-1">
    <property type="protein sequence ID" value="HPBE_0001296601-mRNA-1"/>
    <property type="gene ID" value="HPBE_0001296601"/>
</dbReference>
<accession>A0A3P7ZUT3</accession>
<evidence type="ECO:0000313" key="2">
    <source>
        <dbReference type="EMBL" id="VDO94359.1"/>
    </source>
</evidence>
<dbReference type="EMBL" id="UZAH01027715">
    <property type="protein sequence ID" value="VDO94359.1"/>
    <property type="molecule type" value="Genomic_DNA"/>
</dbReference>
<organism evidence="3 4">
    <name type="scientific">Heligmosomoides polygyrus</name>
    <name type="common">Parasitic roundworm</name>
    <dbReference type="NCBI Taxonomy" id="6339"/>
    <lineage>
        <taxon>Eukaryota</taxon>
        <taxon>Metazoa</taxon>
        <taxon>Ecdysozoa</taxon>
        <taxon>Nematoda</taxon>
        <taxon>Chromadorea</taxon>
        <taxon>Rhabditida</taxon>
        <taxon>Rhabditina</taxon>
        <taxon>Rhabditomorpha</taxon>
        <taxon>Strongyloidea</taxon>
        <taxon>Heligmosomidae</taxon>
        <taxon>Heligmosomoides</taxon>
    </lineage>
</organism>
<dbReference type="AlphaFoldDB" id="A0A183FWV5"/>
<protein>
    <submittedName>
        <fullName evidence="4">TPR_REGION domain-containing protein</fullName>
    </submittedName>
</protein>
<reference evidence="4" key="2">
    <citation type="submission" date="2019-09" db="UniProtKB">
        <authorList>
            <consortium name="WormBaseParasite"/>
        </authorList>
    </citation>
    <scope>IDENTIFICATION</scope>
</reference>
<keyword evidence="3" id="KW-1185">Reference proteome</keyword>
<evidence type="ECO:0000313" key="4">
    <source>
        <dbReference type="WBParaSite" id="HPBE_0001296601-mRNA-1"/>
    </source>
</evidence>
<feature type="region of interest" description="Disordered" evidence="1">
    <location>
        <begin position="472"/>
        <end position="506"/>
    </location>
</feature>
<feature type="compositionally biased region" description="Polar residues" evidence="1">
    <location>
        <begin position="103"/>
        <end position="116"/>
    </location>
</feature>
<evidence type="ECO:0000313" key="3">
    <source>
        <dbReference type="Proteomes" id="UP000050761"/>
    </source>
</evidence>
<dbReference type="OrthoDB" id="5910114at2759"/>
<feature type="region of interest" description="Disordered" evidence="1">
    <location>
        <begin position="407"/>
        <end position="433"/>
    </location>
</feature>
<dbReference type="Proteomes" id="UP000050761">
    <property type="component" value="Unassembled WGS sequence"/>
</dbReference>
<evidence type="ECO:0000256" key="1">
    <source>
        <dbReference type="SAM" id="MobiDB-lite"/>
    </source>
</evidence>
<name>A0A183FWV5_HELPZ</name>
<feature type="compositionally biased region" description="Polar residues" evidence="1">
    <location>
        <begin position="407"/>
        <end position="417"/>
    </location>
</feature>
<proteinExistence type="predicted"/>
<gene>
    <name evidence="2" type="ORF">HPBE_LOCUS12967</name>
</gene>
<feature type="region of interest" description="Disordered" evidence="1">
    <location>
        <begin position="1"/>
        <end position="37"/>
    </location>
</feature>
<feature type="compositionally biased region" description="Low complexity" evidence="1">
    <location>
        <begin position="418"/>
        <end position="432"/>
    </location>
</feature>